<evidence type="ECO:0000313" key="3">
    <source>
        <dbReference type="EMBL" id="NHZ42615.1"/>
    </source>
</evidence>
<comment type="similarity">
    <text evidence="1">Belongs to the glycosyl hydrolase 31 family.</text>
</comment>
<keyword evidence="1" id="KW-0326">Glycosidase</keyword>
<feature type="domain" description="Glycoside hydrolase family 31 TIM barrel" evidence="2">
    <location>
        <begin position="68"/>
        <end position="115"/>
    </location>
</feature>
<keyword evidence="1" id="KW-0378">Hydrolase</keyword>
<dbReference type="InterPro" id="IPR000322">
    <property type="entry name" value="Glyco_hydro_31_TIM"/>
</dbReference>
<evidence type="ECO:0000259" key="2">
    <source>
        <dbReference type="Pfam" id="PF01055"/>
    </source>
</evidence>
<evidence type="ECO:0000256" key="1">
    <source>
        <dbReference type="RuleBase" id="RU361185"/>
    </source>
</evidence>
<dbReference type="EMBL" id="VVIW01000013">
    <property type="protein sequence ID" value="NHZ42615.1"/>
    <property type="molecule type" value="Genomic_DNA"/>
</dbReference>
<dbReference type="Proteomes" id="UP000819052">
    <property type="component" value="Unassembled WGS sequence"/>
</dbReference>
<protein>
    <recommendedName>
        <fullName evidence="2">Glycoside hydrolase family 31 TIM barrel domain-containing protein</fullName>
    </recommendedName>
</protein>
<comment type="caution">
    <text evidence="3">The sequence shown here is derived from an EMBL/GenBank/DDBJ whole genome shotgun (WGS) entry which is preliminary data.</text>
</comment>
<evidence type="ECO:0000313" key="4">
    <source>
        <dbReference type="Proteomes" id="UP000819052"/>
    </source>
</evidence>
<accession>A0ABX0MDX0</accession>
<organism evidence="3 4">
    <name type="scientific">Massilia aquatica</name>
    <dbReference type="NCBI Taxonomy" id="2609000"/>
    <lineage>
        <taxon>Bacteria</taxon>
        <taxon>Pseudomonadati</taxon>
        <taxon>Pseudomonadota</taxon>
        <taxon>Betaproteobacteria</taxon>
        <taxon>Burkholderiales</taxon>
        <taxon>Oxalobacteraceae</taxon>
        <taxon>Telluria group</taxon>
        <taxon>Massilia</taxon>
    </lineage>
</organism>
<reference evidence="3 4" key="1">
    <citation type="submission" date="2019-09" db="EMBL/GenBank/DDBJ databases">
        <title>Taxonomy of Antarctic Massilia spp.: description of Massilia rubra sp. nov., Massilia aquatica sp. nov., Massilia mucilaginosa sp. nov., Massilia frigida sp. nov. isolated from streams, lakes and regoliths.</title>
        <authorList>
            <person name="Holochova P."/>
            <person name="Sedlacek I."/>
            <person name="Kralova S."/>
            <person name="Maslanova I."/>
            <person name="Busse H.-J."/>
            <person name="Stankova E."/>
            <person name="Vrbovska V."/>
            <person name="Kovarovic V."/>
            <person name="Bartak M."/>
            <person name="Svec P."/>
            <person name="Pantucek R."/>
        </authorList>
    </citation>
    <scope>NUCLEOTIDE SEQUENCE [LARGE SCALE GENOMIC DNA]</scope>
    <source>
        <strain evidence="3 4">CCM 8693</strain>
    </source>
</reference>
<gene>
    <name evidence="3" type="ORF">F1609_20920</name>
</gene>
<keyword evidence="4" id="KW-1185">Reference proteome</keyword>
<dbReference type="Gene3D" id="3.20.20.80">
    <property type="entry name" value="Glycosidases"/>
    <property type="match status" value="1"/>
</dbReference>
<proteinExistence type="inferred from homology"/>
<name>A0ABX0MDX0_9BURK</name>
<dbReference type="Pfam" id="PF01055">
    <property type="entry name" value="Glyco_hydro_31_2nd"/>
    <property type="match status" value="1"/>
</dbReference>
<sequence length="116" mass="11970">MAELLERADAPETAHGAPGDAIGTLAGLLANAKNTEGTRLLAPSDLQAIKACGVTFAIGPTVHGAGEIACNTYSLPHTQALIDGLNRDQPGTRQLILPRSGFAGIQRNAVAVWSGW</sequence>